<dbReference type="Proteomes" id="UP000185663">
    <property type="component" value="Chromosome I"/>
</dbReference>
<name>A0A1H1U4A4_9CELL</name>
<organism evidence="2 3">
    <name type="scientific">Paraoerskovia marina</name>
    <dbReference type="NCBI Taxonomy" id="545619"/>
    <lineage>
        <taxon>Bacteria</taxon>
        <taxon>Bacillati</taxon>
        <taxon>Actinomycetota</taxon>
        <taxon>Actinomycetes</taxon>
        <taxon>Micrococcales</taxon>
        <taxon>Cellulomonadaceae</taxon>
        <taxon>Paraoerskovia</taxon>
    </lineage>
</organism>
<dbReference type="RefSeq" id="WP_029252528.1">
    <property type="nucleotide sequence ID" value="NZ_LT629776.1"/>
</dbReference>
<sequence length="66" mass="7249">MSLLAPPVDVSVRDTAAPTRRPRPVRLSAPVARAVTIEHLVSLDIEAYSRRESVRQRARARATMGA</sequence>
<dbReference type="STRING" id="545619.SAMN04489860_2085"/>
<dbReference type="AlphaFoldDB" id="A0A1H1U4A4"/>
<reference evidence="2 3" key="1">
    <citation type="submission" date="2016-10" db="EMBL/GenBank/DDBJ databases">
        <authorList>
            <person name="de Groot N.N."/>
        </authorList>
    </citation>
    <scope>NUCLEOTIDE SEQUENCE [LARGE SCALE GENOMIC DNA]</scope>
    <source>
        <strain evidence="2 3">DSM 22126</strain>
    </source>
</reference>
<accession>A0A1H1U4A4</accession>
<evidence type="ECO:0000256" key="1">
    <source>
        <dbReference type="SAM" id="MobiDB-lite"/>
    </source>
</evidence>
<keyword evidence="3" id="KW-1185">Reference proteome</keyword>
<feature type="region of interest" description="Disordered" evidence="1">
    <location>
        <begin position="1"/>
        <end position="24"/>
    </location>
</feature>
<protein>
    <submittedName>
        <fullName evidence="2">Uncharacterized protein</fullName>
    </submittedName>
</protein>
<proteinExistence type="predicted"/>
<evidence type="ECO:0000313" key="2">
    <source>
        <dbReference type="EMBL" id="SDS67340.1"/>
    </source>
</evidence>
<gene>
    <name evidence="2" type="ORF">SAMN04489860_2085</name>
</gene>
<evidence type="ECO:0000313" key="3">
    <source>
        <dbReference type="Proteomes" id="UP000185663"/>
    </source>
</evidence>
<dbReference type="EMBL" id="LT629776">
    <property type="protein sequence ID" value="SDS67340.1"/>
    <property type="molecule type" value="Genomic_DNA"/>
</dbReference>